<name>A0A9D4SXJ3_RHISA</name>
<dbReference type="AlphaFoldDB" id="A0A9D4SXJ3"/>
<dbReference type="EMBL" id="JABSTV010001250">
    <property type="protein sequence ID" value="KAH7955838.1"/>
    <property type="molecule type" value="Genomic_DNA"/>
</dbReference>
<sequence>MTWSQYKEDHIVTVRDQLEAIAKELKQQDALIEPHVSDNDFAVEYGGMQKYQALIIRRLKVPKLELQKFSGNSLEETPHEHDACFVPECSANGQGSSSNEWHTWDWTKLQIVKTLDDVNAFHCLHHNSCKECCIEALEMEEMCSNQLV</sequence>
<dbReference type="Proteomes" id="UP000821837">
    <property type="component" value="Unassembled WGS sequence"/>
</dbReference>
<comment type="caution">
    <text evidence="1">The sequence shown here is derived from an EMBL/GenBank/DDBJ whole genome shotgun (WGS) entry which is preliminary data.</text>
</comment>
<evidence type="ECO:0000313" key="1">
    <source>
        <dbReference type="EMBL" id="KAH7955838.1"/>
    </source>
</evidence>
<gene>
    <name evidence="1" type="ORF">HPB52_004155</name>
</gene>
<reference evidence="1" key="1">
    <citation type="journal article" date="2020" name="Cell">
        <title>Large-Scale Comparative Analyses of Tick Genomes Elucidate Their Genetic Diversity and Vector Capacities.</title>
        <authorList>
            <consortium name="Tick Genome and Microbiome Consortium (TIGMIC)"/>
            <person name="Jia N."/>
            <person name="Wang J."/>
            <person name="Shi W."/>
            <person name="Du L."/>
            <person name="Sun Y."/>
            <person name="Zhan W."/>
            <person name="Jiang J.F."/>
            <person name="Wang Q."/>
            <person name="Zhang B."/>
            <person name="Ji P."/>
            <person name="Bell-Sakyi L."/>
            <person name="Cui X.M."/>
            <person name="Yuan T.T."/>
            <person name="Jiang B.G."/>
            <person name="Yang W.F."/>
            <person name="Lam T.T."/>
            <person name="Chang Q.C."/>
            <person name="Ding S.J."/>
            <person name="Wang X.J."/>
            <person name="Zhu J.G."/>
            <person name="Ruan X.D."/>
            <person name="Zhao L."/>
            <person name="Wei J.T."/>
            <person name="Ye R.Z."/>
            <person name="Que T.C."/>
            <person name="Du C.H."/>
            <person name="Zhou Y.H."/>
            <person name="Cheng J.X."/>
            <person name="Dai P.F."/>
            <person name="Guo W.B."/>
            <person name="Han X.H."/>
            <person name="Huang E.J."/>
            <person name="Li L.F."/>
            <person name="Wei W."/>
            <person name="Gao Y.C."/>
            <person name="Liu J.Z."/>
            <person name="Shao H.Z."/>
            <person name="Wang X."/>
            <person name="Wang C.C."/>
            <person name="Yang T.C."/>
            <person name="Huo Q.B."/>
            <person name="Li W."/>
            <person name="Chen H.Y."/>
            <person name="Chen S.E."/>
            <person name="Zhou L.G."/>
            <person name="Ni X.B."/>
            <person name="Tian J.H."/>
            <person name="Sheng Y."/>
            <person name="Liu T."/>
            <person name="Pan Y.S."/>
            <person name="Xia L.Y."/>
            <person name="Li J."/>
            <person name="Zhao F."/>
            <person name="Cao W.C."/>
        </authorList>
    </citation>
    <scope>NUCLEOTIDE SEQUENCE</scope>
    <source>
        <strain evidence="1">Rsan-2018</strain>
    </source>
</reference>
<keyword evidence="2" id="KW-1185">Reference proteome</keyword>
<reference evidence="1" key="2">
    <citation type="submission" date="2021-09" db="EMBL/GenBank/DDBJ databases">
        <authorList>
            <person name="Jia N."/>
            <person name="Wang J."/>
            <person name="Shi W."/>
            <person name="Du L."/>
            <person name="Sun Y."/>
            <person name="Zhan W."/>
            <person name="Jiang J."/>
            <person name="Wang Q."/>
            <person name="Zhang B."/>
            <person name="Ji P."/>
            <person name="Sakyi L.B."/>
            <person name="Cui X."/>
            <person name="Yuan T."/>
            <person name="Jiang B."/>
            <person name="Yang W."/>
            <person name="Lam T.T.-Y."/>
            <person name="Chang Q."/>
            <person name="Ding S."/>
            <person name="Wang X."/>
            <person name="Zhu J."/>
            <person name="Ruan X."/>
            <person name="Zhao L."/>
            <person name="Wei J."/>
            <person name="Que T."/>
            <person name="Du C."/>
            <person name="Cheng J."/>
            <person name="Dai P."/>
            <person name="Han X."/>
            <person name="Huang E."/>
            <person name="Gao Y."/>
            <person name="Liu J."/>
            <person name="Shao H."/>
            <person name="Ye R."/>
            <person name="Li L."/>
            <person name="Wei W."/>
            <person name="Wang X."/>
            <person name="Wang C."/>
            <person name="Huo Q."/>
            <person name="Li W."/>
            <person name="Guo W."/>
            <person name="Chen H."/>
            <person name="Chen S."/>
            <person name="Zhou L."/>
            <person name="Zhou L."/>
            <person name="Ni X."/>
            <person name="Tian J."/>
            <person name="Zhou Y."/>
            <person name="Sheng Y."/>
            <person name="Liu T."/>
            <person name="Pan Y."/>
            <person name="Xia L."/>
            <person name="Li J."/>
            <person name="Zhao F."/>
            <person name="Cao W."/>
        </authorList>
    </citation>
    <scope>NUCLEOTIDE SEQUENCE</scope>
    <source>
        <strain evidence="1">Rsan-2018</strain>
        <tissue evidence="1">Larvae</tissue>
    </source>
</reference>
<accession>A0A9D4SXJ3</accession>
<proteinExistence type="predicted"/>
<organism evidence="1 2">
    <name type="scientific">Rhipicephalus sanguineus</name>
    <name type="common">Brown dog tick</name>
    <name type="synonym">Ixodes sanguineus</name>
    <dbReference type="NCBI Taxonomy" id="34632"/>
    <lineage>
        <taxon>Eukaryota</taxon>
        <taxon>Metazoa</taxon>
        <taxon>Ecdysozoa</taxon>
        <taxon>Arthropoda</taxon>
        <taxon>Chelicerata</taxon>
        <taxon>Arachnida</taxon>
        <taxon>Acari</taxon>
        <taxon>Parasitiformes</taxon>
        <taxon>Ixodida</taxon>
        <taxon>Ixodoidea</taxon>
        <taxon>Ixodidae</taxon>
        <taxon>Rhipicephalinae</taxon>
        <taxon>Rhipicephalus</taxon>
        <taxon>Rhipicephalus</taxon>
    </lineage>
</organism>
<protein>
    <submittedName>
        <fullName evidence="1">Uncharacterized protein</fullName>
    </submittedName>
</protein>
<evidence type="ECO:0000313" key="2">
    <source>
        <dbReference type="Proteomes" id="UP000821837"/>
    </source>
</evidence>